<protein>
    <submittedName>
        <fullName evidence="1">Uncharacterized protein</fullName>
    </submittedName>
</protein>
<sequence length="110" mass="12248">MLNLLPFTLYVNKCAFSILGAVSAIDFHQLPHYPRSISFLPASVTWGSRLPKNRLVHKGGTRAHWCRWSAENVGNAELRCFDSVFSGVATRGRLWAFILFGESLVPNGTV</sequence>
<dbReference type="EMBL" id="BMAO01031006">
    <property type="protein sequence ID" value="GFQ71672.1"/>
    <property type="molecule type" value="Genomic_DNA"/>
</dbReference>
<organism evidence="1 2">
    <name type="scientific">Trichonephila clavata</name>
    <name type="common">Joro spider</name>
    <name type="synonym">Nephila clavata</name>
    <dbReference type="NCBI Taxonomy" id="2740835"/>
    <lineage>
        <taxon>Eukaryota</taxon>
        <taxon>Metazoa</taxon>
        <taxon>Ecdysozoa</taxon>
        <taxon>Arthropoda</taxon>
        <taxon>Chelicerata</taxon>
        <taxon>Arachnida</taxon>
        <taxon>Araneae</taxon>
        <taxon>Araneomorphae</taxon>
        <taxon>Entelegynae</taxon>
        <taxon>Araneoidea</taxon>
        <taxon>Nephilidae</taxon>
        <taxon>Trichonephila</taxon>
    </lineage>
</organism>
<evidence type="ECO:0000313" key="2">
    <source>
        <dbReference type="Proteomes" id="UP000887116"/>
    </source>
</evidence>
<proteinExistence type="predicted"/>
<name>A0A8X6HCY4_TRICU</name>
<comment type="caution">
    <text evidence="1">The sequence shown here is derived from an EMBL/GenBank/DDBJ whole genome shotgun (WGS) entry which is preliminary data.</text>
</comment>
<accession>A0A8X6HCY4</accession>
<evidence type="ECO:0000313" key="1">
    <source>
        <dbReference type="EMBL" id="GFQ71672.1"/>
    </source>
</evidence>
<gene>
    <name evidence="1" type="ORF">TNCT_212961</name>
</gene>
<reference evidence="1" key="1">
    <citation type="submission" date="2020-07" db="EMBL/GenBank/DDBJ databases">
        <title>Multicomponent nature underlies the extraordinary mechanical properties of spider dragline silk.</title>
        <authorList>
            <person name="Kono N."/>
            <person name="Nakamura H."/>
            <person name="Mori M."/>
            <person name="Yoshida Y."/>
            <person name="Ohtoshi R."/>
            <person name="Malay A.D."/>
            <person name="Moran D.A.P."/>
            <person name="Tomita M."/>
            <person name="Numata K."/>
            <person name="Arakawa K."/>
        </authorList>
    </citation>
    <scope>NUCLEOTIDE SEQUENCE</scope>
</reference>
<dbReference type="AlphaFoldDB" id="A0A8X6HCY4"/>
<dbReference type="Proteomes" id="UP000887116">
    <property type="component" value="Unassembled WGS sequence"/>
</dbReference>
<keyword evidence="2" id="KW-1185">Reference proteome</keyword>